<organism evidence="1 2">
    <name type="scientific">Glossina pallidipes</name>
    <name type="common">Tsetse fly</name>
    <dbReference type="NCBI Taxonomy" id="7398"/>
    <lineage>
        <taxon>Eukaryota</taxon>
        <taxon>Metazoa</taxon>
        <taxon>Ecdysozoa</taxon>
        <taxon>Arthropoda</taxon>
        <taxon>Hexapoda</taxon>
        <taxon>Insecta</taxon>
        <taxon>Pterygota</taxon>
        <taxon>Neoptera</taxon>
        <taxon>Endopterygota</taxon>
        <taxon>Diptera</taxon>
        <taxon>Brachycera</taxon>
        <taxon>Muscomorpha</taxon>
        <taxon>Hippoboscoidea</taxon>
        <taxon>Glossinidae</taxon>
        <taxon>Glossina</taxon>
    </lineage>
</organism>
<protein>
    <submittedName>
        <fullName evidence="1">Uncharacterized protein</fullName>
    </submittedName>
</protein>
<proteinExistence type="predicted"/>
<evidence type="ECO:0000313" key="1">
    <source>
        <dbReference type="EnsemblMetazoa" id="GPAI032468-PA"/>
    </source>
</evidence>
<keyword evidence="2" id="KW-1185">Reference proteome</keyword>
<evidence type="ECO:0000313" key="2">
    <source>
        <dbReference type="Proteomes" id="UP000092445"/>
    </source>
</evidence>
<dbReference type="EnsemblMetazoa" id="GPAI032468-RA">
    <property type="protein sequence ID" value="GPAI032468-PA"/>
    <property type="gene ID" value="GPAI032468"/>
</dbReference>
<name>A0A1B0A2I1_GLOPL</name>
<dbReference type="VEuPathDB" id="VectorBase:GPAI032468"/>
<reference evidence="2" key="1">
    <citation type="submission" date="2014-03" db="EMBL/GenBank/DDBJ databases">
        <authorList>
            <person name="Aksoy S."/>
            <person name="Warren W."/>
            <person name="Wilson R.K."/>
        </authorList>
    </citation>
    <scope>NUCLEOTIDE SEQUENCE [LARGE SCALE GENOMIC DNA]</scope>
    <source>
        <strain evidence="2">IAEA</strain>
    </source>
</reference>
<sequence length="119" mass="13234">MTSVQFRQPNNTNSFKTLAINSAQEQFAMRTNDNNSPLPSSLVKRICAKLCKKKLNWVNQLFNENCIILANEAAASGFDWDASAVTPGIPAVAIKANICRIRSPCLRMILKARQHKSTK</sequence>
<dbReference type="AlphaFoldDB" id="A0A1B0A2I1"/>
<reference evidence="1" key="2">
    <citation type="submission" date="2020-05" db="UniProtKB">
        <authorList>
            <consortium name="EnsemblMetazoa"/>
        </authorList>
    </citation>
    <scope>IDENTIFICATION</scope>
    <source>
        <strain evidence="1">IAEA</strain>
    </source>
</reference>
<accession>A0A1B0A2I1</accession>
<dbReference type="Proteomes" id="UP000092445">
    <property type="component" value="Unassembled WGS sequence"/>
</dbReference>